<evidence type="ECO:0000256" key="8">
    <source>
        <dbReference type="SAM" id="Coils"/>
    </source>
</evidence>
<organism evidence="10 11">
    <name type="scientific">Methanosarcina barkeri MS</name>
    <dbReference type="NCBI Taxonomy" id="1434108"/>
    <lineage>
        <taxon>Archaea</taxon>
        <taxon>Methanobacteriati</taxon>
        <taxon>Methanobacteriota</taxon>
        <taxon>Stenosarchaea group</taxon>
        <taxon>Methanomicrobia</taxon>
        <taxon>Methanosarcinales</taxon>
        <taxon>Methanosarcinaceae</taxon>
        <taxon>Methanosarcina</taxon>
    </lineage>
</organism>
<dbReference type="CDD" id="cd01878">
    <property type="entry name" value="HflX"/>
    <property type="match status" value="1"/>
</dbReference>
<keyword evidence="2 5" id="KW-0547">Nucleotide-binding</keyword>
<dbReference type="EMBL" id="CP009528">
    <property type="protein sequence ID" value="AKB53566.1"/>
    <property type="molecule type" value="Genomic_DNA"/>
</dbReference>
<evidence type="ECO:0000313" key="11">
    <source>
        <dbReference type="Proteomes" id="UP000033033"/>
    </source>
</evidence>
<dbReference type="GO" id="GO:0046872">
    <property type="term" value="F:metal ion binding"/>
    <property type="evidence" value="ECO:0007669"/>
    <property type="project" value="UniProtKB-KW"/>
</dbReference>
<keyword evidence="11" id="KW-1185">Reference proteome</keyword>
<dbReference type="InterPro" id="IPR025121">
    <property type="entry name" value="GTPase_HflX_N"/>
</dbReference>
<dbReference type="PATRIC" id="fig|1434108.4.peg.672"/>
<dbReference type="Pfam" id="PF16360">
    <property type="entry name" value="GTP-bdg_M"/>
    <property type="match status" value="1"/>
</dbReference>
<evidence type="ECO:0000256" key="2">
    <source>
        <dbReference type="ARBA" id="ARBA00022741"/>
    </source>
</evidence>
<evidence type="ECO:0000256" key="5">
    <source>
        <dbReference type="HAMAP-Rule" id="MF_00900"/>
    </source>
</evidence>
<dbReference type="NCBIfam" id="TIGR03156">
    <property type="entry name" value="GTP_HflX"/>
    <property type="match status" value="1"/>
</dbReference>
<dbReference type="InterPro" id="IPR027417">
    <property type="entry name" value="P-loop_NTPase"/>
</dbReference>
<dbReference type="GO" id="GO:0003924">
    <property type="term" value="F:GTPase activity"/>
    <property type="evidence" value="ECO:0007669"/>
    <property type="project" value="UniProtKB-UniRule"/>
</dbReference>
<dbReference type="HOGENOM" id="CLU_019597_2_0_2"/>
<feature type="binding site" evidence="6">
    <location>
        <begin position="325"/>
        <end position="328"/>
    </location>
    <ligand>
        <name>GTP</name>
        <dbReference type="ChEBI" id="CHEBI:37565"/>
    </ligand>
</feature>
<dbReference type="GeneID" id="24885800"/>
<proteinExistence type="inferred from homology"/>
<protein>
    <recommendedName>
        <fullName evidence="5">GTPase HflX</fullName>
    </recommendedName>
    <alternativeName>
        <fullName evidence="5">GTP-binding protein HflX</fullName>
    </alternativeName>
</protein>
<dbReference type="PANTHER" id="PTHR10229:SF8">
    <property type="entry name" value="GTPASE HFLX"/>
    <property type="match status" value="1"/>
</dbReference>
<comment type="similarity">
    <text evidence="5">Belongs to the TRAFAC class OBG-HflX-like GTPase superfamily. HflX GTPase family.</text>
</comment>
<dbReference type="GO" id="GO:0005737">
    <property type="term" value="C:cytoplasm"/>
    <property type="evidence" value="ECO:0007669"/>
    <property type="project" value="UniProtKB-SubCell"/>
</dbReference>
<keyword evidence="3 7" id="KW-0460">Magnesium</keyword>
<keyword evidence="5" id="KW-0963">Cytoplasm</keyword>
<dbReference type="Gene3D" id="3.40.50.300">
    <property type="entry name" value="P-loop containing nucleotide triphosphate hydrolases"/>
    <property type="match status" value="1"/>
</dbReference>
<dbReference type="GeneID" id="24843751"/>
<dbReference type="AlphaFoldDB" id="A0A0E3LMT2"/>
<dbReference type="PRINTS" id="PR00326">
    <property type="entry name" value="GTP1OBG"/>
</dbReference>
<evidence type="ECO:0000256" key="1">
    <source>
        <dbReference type="ARBA" id="ARBA00022723"/>
    </source>
</evidence>
<reference evidence="10 11" key="1">
    <citation type="submission" date="2014-07" db="EMBL/GenBank/DDBJ databases">
        <title>Methanogenic archaea and the global carbon cycle.</title>
        <authorList>
            <person name="Henriksen J.R."/>
            <person name="Luke J."/>
            <person name="Reinhart S."/>
            <person name="Benedict M.N."/>
            <person name="Youngblut N.D."/>
            <person name="Metcalf M.E."/>
            <person name="Whitaker R.J."/>
            <person name="Metcalf W.W."/>
        </authorList>
    </citation>
    <scope>NUCLEOTIDE SEQUENCE [LARGE SCALE GENOMIC DNA]</scope>
    <source>
        <strain evidence="10 11">MS</strain>
    </source>
</reference>
<dbReference type="GO" id="GO:0043022">
    <property type="term" value="F:ribosome binding"/>
    <property type="evidence" value="ECO:0007669"/>
    <property type="project" value="TreeGrafter"/>
</dbReference>
<dbReference type="SUPFAM" id="SSF52540">
    <property type="entry name" value="P-loop containing nucleoside triphosphate hydrolases"/>
    <property type="match status" value="1"/>
</dbReference>
<comment type="subunit">
    <text evidence="5">Monomer. Associates with the 50S ribosomal subunit.</text>
</comment>
<feature type="binding site" evidence="7">
    <location>
        <position position="239"/>
    </location>
    <ligand>
        <name>Mg(2+)</name>
        <dbReference type="ChEBI" id="CHEBI:18420"/>
    </ligand>
</feature>
<comment type="function">
    <text evidence="5">GTPase that associates with the 50S ribosomal subunit and may have a role during protein synthesis or ribosome biogenesis.</text>
</comment>
<dbReference type="HAMAP" id="MF_00900">
    <property type="entry name" value="GTPase_HflX"/>
    <property type="match status" value="1"/>
</dbReference>
<dbReference type="Pfam" id="PF13167">
    <property type="entry name" value="GTP-bdg_N"/>
    <property type="match status" value="1"/>
</dbReference>
<dbReference type="Gene3D" id="6.10.250.2860">
    <property type="match status" value="1"/>
</dbReference>
<feature type="binding site" evidence="7">
    <location>
        <position position="219"/>
    </location>
    <ligand>
        <name>Mg(2+)</name>
        <dbReference type="ChEBI" id="CHEBI:18420"/>
    </ligand>
</feature>
<dbReference type="STRING" id="1434108.MSBRM_0568"/>
<dbReference type="InterPro" id="IPR032305">
    <property type="entry name" value="GTP-bd_M"/>
</dbReference>
<dbReference type="InterPro" id="IPR042108">
    <property type="entry name" value="GTPase_HflX_N_sf"/>
</dbReference>
<dbReference type="PIRSF" id="PIRSF006809">
    <property type="entry name" value="GTP-binding_hflX_prd"/>
    <property type="match status" value="1"/>
</dbReference>
<evidence type="ECO:0000256" key="3">
    <source>
        <dbReference type="ARBA" id="ARBA00022842"/>
    </source>
</evidence>
<dbReference type="InterPro" id="IPR016496">
    <property type="entry name" value="GTPase_HflX"/>
</dbReference>
<comment type="cofactor">
    <cofactor evidence="7">
        <name>Mg(2+)</name>
        <dbReference type="ChEBI" id="CHEBI:18420"/>
    </cofactor>
</comment>
<sequence>MKISAEQKSYSGSSNGNRVILVKRTIPNSDPEREEYLLQELRELAKAAGYLPVGELKQTRYPDSKYQLGRGKIEELAELVRSTGVEKVIFYNRLSTTQLFNISEICRCQIIDKFQLILEIFAKRATTHRSKLQVELARLRYEVPRVRAVVSLLKKEERAGFMGLGDYEDSYEQDLKKRITRIRNELESAEKDDESLRALRHRKGFSLISLAGYTNAGKSTLFNAIVDESVEAKNMLFTTLVPMTRALDLGGRKALLTDTVGFIEDLPHWLVDAFKSTLDEIFLSDLILLVVDASEKPETILQKLSTSHDTLWDRIQGVPIITVLNKADLVDESKLDVIMEQIGYMAPNPVFVSAKKGTGMTALKEEIIKHLPPWCFCSLSLPNSEKGMSMLSWLYEEGIVHRVEFGERILLDYEARTEIINRAHALLEPQEAQTSE</sequence>
<dbReference type="FunFam" id="3.40.50.300:FF:001198">
    <property type="entry name" value="GTPase HflX"/>
    <property type="match status" value="1"/>
</dbReference>
<dbReference type="PROSITE" id="PS51705">
    <property type="entry name" value="G_HFLX"/>
    <property type="match status" value="1"/>
</dbReference>
<evidence type="ECO:0000256" key="6">
    <source>
        <dbReference type="PIRSR" id="PIRSR006809-1"/>
    </source>
</evidence>
<keyword evidence="1 7" id="KW-0479">Metal-binding</keyword>
<dbReference type="InterPro" id="IPR030394">
    <property type="entry name" value="G_HFLX_dom"/>
</dbReference>
<dbReference type="PANTHER" id="PTHR10229">
    <property type="entry name" value="GTP-BINDING PROTEIN HFLX"/>
    <property type="match status" value="1"/>
</dbReference>
<feature type="coiled-coil region" evidence="8">
    <location>
        <begin position="172"/>
        <end position="199"/>
    </location>
</feature>
<gene>
    <name evidence="5" type="primary">hflX</name>
    <name evidence="10" type="ORF">MSBRM_0568</name>
</gene>
<evidence type="ECO:0000256" key="4">
    <source>
        <dbReference type="ARBA" id="ARBA00023134"/>
    </source>
</evidence>
<dbReference type="Proteomes" id="UP000033033">
    <property type="component" value="Chromosome"/>
</dbReference>
<dbReference type="RefSeq" id="WP_048154478.1">
    <property type="nucleotide sequence ID" value="NZ_CP009528.1"/>
</dbReference>
<keyword evidence="8" id="KW-0175">Coiled coil</keyword>
<keyword evidence="4 5" id="KW-0342">GTP-binding</keyword>
<feature type="binding site" evidence="6">
    <location>
        <begin position="353"/>
        <end position="355"/>
    </location>
    <ligand>
        <name>GTP</name>
        <dbReference type="ChEBI" id="CHEBI:37565"/>
    </ligand>
</feature>
<feature type="binding site" evidence="6">
    <location>
        <begin position="212"/>
        <end position="219"/>
    </location>
    <ligand>
        <name>GTP</name>
        <dbReference type="ChEBI" id="CHEBI:37565"/>
    </ligand>
</feature>
<accession>A0A0E3LMT2</accession>
<feature type="domain" description="Hflx-type G" evidence="9">
    <location>
        <begin position="206"/>
        <end position="375"/>
    </location>
</feature>
<dbReference type="Pfam" id="PF01926">
    <property type="entry name" value="MMR_HSR1"/>
    <property type="match status" value="1"/>
</dbReference>
<dbReference type="InterPro" id="IPR006073">
    <property type="entry name" value="GTP-bd"/>
</dbReference>
<evidence type="ECO:0000256" key="7">
    <source>
        <dbReference type="PIRSR" id="PIRSR006809-2"/>
    </source>
</evidence>
<evidence type="ECO:0000313" key="10">
    <source>
        <dbReference type="EMBL" id="AKB53566.1"/>
    </source>
</evidence>
<comment type="subcellular location">
    <subcellularLocation>
        <location evidence="5">Cytoplasm</location>
    </subcellularLocation>
    <text evidence="5">May associate with membranes.</text>
</comment>
<dbReference type="GO" id="GO:0005525">
    <property type="term" value="F:GTP binding"/>
    <property type="evidence" value="ECO:0007669"/>
    <property type="project" value="UniProtKB-UniRule"/>
</dbReference>
<name>A0A0E3LMT2_METBA</name>
<evidence type="ECO:0000259" key="9">
    <source>
        <dbReference type="PROSITE" id="PS51705"/>
    </source>
</evidence>
<feature type="binding site" evidence="6">
    <location>
        <begin position="258"/>
        <end position="261"/>
    </location>
    <ligand>
        <name>GTP</name>
        <dbReference type="ChEBI" id="CHEBI:37565"/>
    </ligand>
</feature>
<dbReference type="Gene3D" id="3.40.50.11060">
    <property type="entry name" value="GTPase HflX, N-terminal domain"/>
    <property type="match status" value="1"/>
</dbReference>
<dbReference type="KEGG" id="mby:MSBRM_0568"/>